<keyword evidence="4 7" id="KW-0863">Zinc-finger</keyword>
<keyword evidence="2" id="KW-0479">Metal-binding</keyword>
<dbReference type="PROSITE" id="PS00028">
    <property type="entry name" value="ZINC_FINGER_C2H2_1"/>
    <property type="match status" value="4"/>
</dbReference>
<dbReference type="SUPFAM" id="SSF57667">
    <property type="entry name" value="beta-beta-alpha zinc fingers"/>
    <property type="match status" value="1"/>
</dbReference>
<dbReference type="Gene3D" id="3.30.160.60">
    <property type="entry name" value="Classic Zinc Finger"/>
    <property type="match status" value="2"/>
</dbReference>
<evidence type="ECO:0000256" key="8">
    <source>
        <dbReference type="SAM" id="MobiDB-lite"/>
    </source>
</evidence>
<feature type="domain" description="C2H2-type" evidence="9">
    <location>
        <begin position="177"/>
        <end position="199"/>
    </location>
</feature>
<organism evidence="10 11">
    <name type="scientific">Haemaphysalis longicornis</name>
    <name type="common">Bush tick</name>
    <dbReference type="NCBI Taxonomy" id="44386"/>
    <lineage>
        <taxon>Eukaryota</taxon>
        <taxon>Metazoa</taxon>
        <taxon>Ecdysozoa</taxon>
        <taxon>Arthropoda</taxon>
        <taxon>Chelicerata</taxon>
        <taxon>Arachnida</taxon>
        <taxon>Acari</taxon>
        <taxon>Parasitiformes</taxon>
        <taxon>Ixodida</taxon>
        <taxon>Ixodoidea</taxon>
        <taxon>Ixodidae</taxon>
        <taxon>Haemaphysalinae</taxon>
        <taxon>Haemaphysalis</taxon>
    </lineage>
</organism>
<dbReference type="InterPro" id="IPR050888">
    <property type="entry name" value="ZnF_C2H2-type_TF"/>
</dbReference>
<dbReference type="PANTHER" id="PTHR24406">
    <property type="entry name" value="TRANSCRIPTIONAL REPRESSOR CTCFL-RELATED"/>
    <property type="match status" value="1"/>
</dbReference>
<protein>
    <recommendedName>
        <fullName evidence="9">C2H2-type domain-containing protein</fullName>
    </recommendedName>
</protein>
<dbReference type="VEuPathDB" id="VectorBase:HLOH_045541"/>
<evidence type="ECO:0000256" key="3">
    <source>
        <dbReference type="ARBA" id="ARBA00022737"/>
    </source>
</evidence>
<feature type="region of interest" description="Disordered" evidence="8">
    <location>
        <begin position="79"/>
        <end position="102"/>
    </location>
</feature>
<evidence type="ECO:0000259" key="9">
    <source>
        <dbReference type="PROSITE" id="PS50157"/>
    </source>
</evidence>
<keyword evidence="11" id="KW-1185">Reference proteome</keyword>
<feature type="region of interest" description="Disordered" evidence="8">
    <location>
        <begin position="129"/>
        <end position="150"/>
    </location>
</feature>
<evidence type="ECO:0000256" key="5">
    <source>
        <dbReference type="ARBA" id="ARBA00022833"/>
    </source>
</evidence>
<dbReference type="InterPro" id="IPR013087">
    <property type="entry name" value="Znf_C2H2_type"/>
</dbReference>
<evidence type="ECO:0000256" key="6">
    <source>
        <dbReference type="ARBA" id="ARBA00023242"/>
    </source>
</evidence>
<keyword evidence="5" id="KW-0862">Zinc</keyword>
<evidence type="ECO:0000256" key="2">
    <source>
        <dbReference type="ARBA" id="ARBA00022723"/>
    </source>
</evidence>
<dbReference type="Pfam" id="PF13894">
    <property type="entry name" value="zf-C2H2_4"/>
    <property type="match status" value="1"/>
</dbReference>
<keyword evidence="6" id="KW-0539">Nucleus</keyword>
<evidence type="ECO:0000256" key="4">
    <source>
        <dbReference type="ARBA" id="ARBA00022771"/>
    </source>
</evidence>
<gene>
    <name evidence="10" type="ORF">HPB48_022142</name>
</gene>
<sequence length="260" mass="28457">MVSVSVVWIGALRVFERKEMGHTAPPFSVCRVECDPSPSCVLAALAVVKEEPPPSPDASSQDGMMGEVEEMARSQATPPLLLPPSVRASKRKAPVQGPRVEGTTGAPFWHECPHCPETCTSEEELQAHLQHHSVTSEPPTTTAESPPCPPPTMVADVRPSSGGRDSAAEVADQRVPFPCHLCPQVFESRALLERHLRGHPMVIVYKCRYCPNTFSTTRLLLQHMFCQHTARPTLQCPYCPTLFTSRRQLGAHLIKHGSAS</sequence>
<dbReference type="GO" id="GO:0005634">
    <property type="term" value="C:nucleus"/>
    <property type="evidence" value="ECO:0007669"/>
    <property type="project" value="UniProtKB-SubCell"/>
</dbReference>
<dbReference type="Proteomes" id="UP000821853">
    <property type="component" value="Chromosome 4"/>
</dbReference>
<dbReference type="OrthoDB" id="8895262at2759"/>
<dbReference type="SMART" id="SM00355">
    <property type="entry name" value="ZnF_C2H2"/>
    <property type="match status" value="4"/>
</dbReference>
<dbReference type="Pfam" id="PF00096">
    <property type="entry name" value="zf-C2H2"/>
    <property type="match status" value="2"/>
</dbReference>
<proteinExistence type="predicted"/>
<feature type="domain" description="C2H2-type" evidence="9">
    <location>
        <begin position="205"/>
        <end position="233"/>
    </location>
</feature>
<name>A0A9J6GCF8_HAELO</name>
<accession>A0A9J6GCF8</accession>
<dbReference type="AlphaFoldDB" id="A0A9J6GCF8"/>
<keyword evidence="3" id="KW-0677">Repeat</keyword>
<evidence type="ECO:0000313" key="11">
    <source>
        <dbReference type="Proteomes" id="UP000821853"/>
    </source>
</evidence>
<dbReference type="InterPro" id="IPR036236">
    <property type="entry name" value="Znf_C2H2_sf"/>
</dbReference>
<evidence type="ECO:0000256" key="7">
    <source>
        <dbReference type="PROSITE-ProRule" id="PRU00042"/>
    </source>
</evidence>
<comment type="caution">
    <text evidence="10">The sequence shown here is derived from an EMBL/GenBank/DDBJ whole genome shotgun (WGS) entry which is preliminary data.</text>
</comment>
<dbReference type="GO" id="GO:0008270">
    <property type="term" value="F:zinc ion binding"/>
    <property type="evidence" value="ECO:0007669"/>
    <property type="project" value="UniProtKB-KW"/>
</dbReference>
<evidence type="ECO:0000313" key="10">
    <source>
        <dbReference type="EMBL" id="KAH9372481.1"/>
    </source>
</evidence>
<dbReference type="PROSITE" id="PS50157">
    <property type="entry name" value="ZINC_FINGER_C2H2_2"/>
    <property type="match status" value="2"/>
</dbReference>
<reference evidence="10 11" key="1">
    <citation type="journal article" date="2020" name="Cell">
        <title>Large-Scale Comparative Analyses of Tick Genomes Elucidate Their Genetic Diversity and Vector Capacities.</title>
        <authorList>
            <consortium name="Tick Genome and Microbiome Consortium (TIGMIC)"/>
            <person name="Jia N."/>
            <person name="Wang J."/>
            <person name="Shi W."/>
            <person name="Du L."/>
            <person name="Sun Y."/>
            <person name="Zhan W."/>
            <person name="Jiang J.F."/>
            <person name="Wang Q."/>
            <person name="Zhang B."/>
            <person name="Ji P."/>
            <person name="Bell-Sakyi L."/>
            <person name="Cui X.M."/>
            <person name="Yuan T.T."/>
            <person name="Jiang B.G."/>
            <person name="Yang W.F."/>
            <person name="Lam T.T."/>
            <person name="Chang Q.C."/>
            <person name="Ding S.J."/>
            <person name="Wang X.J."/>
            <person name="Zhu J.G."/>
            <person name="Ruan X.D."/>
            <person name="Zhao L."/>
            <person name="Wei J.T."/>
            <person name="Ye R.Z."/>
            <person name="Que T.C."/>
            <person name="Du C.H."/>
            <person name="Zhou Y.H."/>
            <person name="Cheng J.X."/>
            <person name="Dai P.F."/>
            <person name="Guo W.B."/>
            <person name="Han X.H."/>
            <person name="Huang E.J."/>
            <person name="Li L.F."/>
            <person name="Wei W."/>
            <person name="Gao Y.C."/>
            <person name="Liu J.Z."/>
            <person name="Shao H.Z."/>
            <person name="Wang X."/>
            <person name="Wang C.C."/>
            <person name="Yang T.C."/>
            <person name="Huo Q.B."/>
            <person name="Li W."/>
            <person name="Chen H.Y."/>
            <person name="Chen S.E."/>
            <person name="Zhou L.G."/>
            <person name="Ni X.B."/>
            <person name="Tian J.H."/>
            <person name="Sheng Y."/>
            <person name="Liu T."/>
            <person name="Pan Y.S."/>
            <person name="Xia L.Y."/>
            <person name="Li J."/>
            <person name="Zhao F."/>
            <person name="Cao W.C."/>
        </authorList>
    </citation>
    <scope>NUCLEOTIDE SEQUENCE [LARGE SCALE GENOMIC DNA]</scope>
    <source>
        <strain evidence="10">HaeL-2018</strain>
    </source>
</reference>
<comment type="subcellular location">
    <subcellularLocation>
        <location evidence="1">Nucleus</location>
    </subcellularLocation>
</comment>
<dbReference type="EMBL" id="JABSTR010000006">
    <property type="protein sequence ID" value="KAH9372481.1"/>
    <property type="molecule type" value="Genomic_DNA"/>
</dbReference>
<evidence type="ECO:0000256" key="1">
    <source>
        <dbReference type="ARBA" id="ARBA00004123"/>
    </source>
</evidence>
<feature type="compositionally biased region" description="Low complexity" evidence="8">
    <location>
        <begin position="135"/>
        <end position="145"/>
    </location>
</feature>